<keyword evidence="2" id="KW-0378">Hydrolase</keyword>
<dbReference type="InterPro" id="IPR052039">
    <property type="entry name" value="Caspase-related_regulators"/>
</dbReference>
<dbReference type="PANTHER" id="PTHR22576">
    <property type="entry name" value="MUCOSA ASSOCIATED LYMPHOID TISSUE LYMPHOMA TRANSLOCATION PROTEIN 1/PARACASPASE"/>
    <property type="match status" value="1"/>
</dbReference>
<name>A0ABT8W6X0_9FLAO</name>
<dbReference type="EMBL" id="JAUOEK010000055">
    <property type="protein sequence ID" value="MDO5968873.1"/>
    <property type="molecule type" value="Genomic_DNA"/>
</dbReference>
<keyword evidence="3" id="KW-1185">Reference proteome</keyword>
<dbReference type="PANTHER" id="PTHR22576:SF37">
    <property type="entry name" value="MUCOSA-ASSOCIATED LYMPHOID TISSUE LYMPHOMA TRANSLOCATION PROTEIN 1"/>
    <property type="match status" value="1"/>
</dbReference>
<dbReference type="SUPFAM" id="SSF52129">
    <property type="entry name" value="Caspase-like"/>
    <property type="match status" value="1"/>
</dbReference>
<dbReference type="Pfam" id="PF00656">
    <property type="entry name" value="Peptidase_C14"/>
    <property type="match status" value="1"/>
</dbReference>
<protein>
    <submittedName>
        <fullName evidence="2">Caspase family protein</fullName>
        <ecNumber evidence="2">3.4.22.-</ecNumber>
    </submittedName>
</protein>
<accession>A0ABT8W6X0</accession>
<evidence type="ECO:0000313" key="3">
    <source>
        <dbReference type="Proteomes" id="UP001176883"/>
    </source>
</evidence>
<dbReference type="InterPro" id="IPR011600">
    <property type="entry name" value="Pept_C14_caspase"/>
</dbReference>
<reference evidence="2" key="1">
    <citation type="submission" date="2023-07" db="EMBL/GenBank/DDBJ databases">
        <title>Two novel species in the genus Flavivirga.</title>
        <authorList>
            <person name="Kwon K."/>
        </authorList>
    </citation>
    <scope>NUCLEOTIDE SEQUENCE</scope>
    <source>
        <strain evidence="2">KCTC 52353</strain>
    </source>
</reference>
<evidence type="ECO:0000259" key="1">
    <source>
        <dbReference type="Pfam" id="PF00656"/>
    </source>
</evidence>
<sequence>MRKALIVGINYYKRNSLYGCVNDAYAVKSVLERHGDGTINFNVNLLTATGENNVVTKRKLKQQIIELFKSESDAIFYFSGHGHLEDTGGYLITSECSKGDEGMPMSELMKIANDSKAKNKIIILDCCHSGYTGSDFQSENALLSKGTTILTASSKEQYATEINGSGVFTTLLVDALSGGAANLMGKITPGSVYAHIDQSLGPWQQRPLFKTNIENFISLRNVQPSIALNDLMQITSLFKEKGSEFQLDPSYEPTRDEAITKNTKKFAILQRYEGVGLVVPVGTEHMYYAAVDSKCCALTLLGQHYWSLVKNERI</sequence>
<comment type="caution">
    <text evidence="2">The sequence shown here is derived from an EMBL/GenBank/DDBJ whole genome shotgun (WGS) entry which is preliminary data.</text>
</comment>
<gene>
    <name evidence="2" type="ORF">Q4Q35_03555</name>
</gene>
<evidence type="ECO:0000313" key="2">
    <source>
        <dbReference type="EMBL" id="MDO5968873.1"/>
    </source>
</evidence>
<proteinExistence type="predicted"/>
<dbReference type="InterPro" id="IPR029030">
    <property type="entry name" value="Caspase-like_dom_sf"/>
</dbReference>
<dbReference type="Proteomes" id="UP001176883">
    <property type="component" value="Unassembled WGS sequence"/>
</dbReference>
<dbReference type="Gene3D" id="3.40.50.1460">
    <property type="match status" value="1"/>
</dbReference>
<organism evidence="2 3">
    <name type="scientific">Flavivirga aquimarina</name>
    <dbReference type="NCBI Taxonomy" id="2027862"/>
    <lineage>
        <taxon>Bacteria</taxon>
        <taxon>Pseudomonadati</taxon>
        <taxon>Bacteroidota</taxon>
        <taxon>Flavobacteriia</taxon>
        <taxon>Flavobacteriales</taxon>
        <taxon>Flavobacteriaceae</taxon>
        <taxon>Flavivirga</taxon>
    </lineage>
</organism>
<feature type="domain" description="Peptidase C14 caspase" evidence="1">
    <location>
        <begin position="1"/>
        <end position="188"/>
    </location>
</feature>
<dbReference type="GO" id="GO:0016787">
    <property type="term" value="F:hydrolase activity"/>
    <property type="evidence" value="ECO:0007669"/>
    <property type="project" value="UniProtKB-KW"/>
</dbReference>
<dbReference type="EC" id="3.4.22.-" evidence="2"/>
<dbReference type="RefSeq" id="WP_303276555.1">
    <property type="nucleotide sequence ID" value="NZ_JAUOEK010000055.1"/>
</dbReference>